<evidence type="ECO:0000256" key="1">
    <source>
        <dbReference type="ARBA" id="ARBA00001954"/>
    </source>
</evidence>
<keyword evidence="4 10" id="KW-0662">Pyridine nucleotide biosynthesis</keyword>
<keyword evidence="7 10" id="KW-0560">Oxidoreductase</keyword>
<comment type="caution">
    <text evidence="10">Lacks conserved residue(s) required for the propagation of feature annotation.</text>
</comment>
<feature type="binding site" evidence="10">
    <location>
        <position position="55"/>
    </location>
    <ligand>
        <name>Fe cation</name>
        <dbReference type="ChEBI" id="CHEBI:24875"/>
        <note>catalytic</note>
    </ligand>
</feature>
<comment type="function">
    <text evidence="2 10">Catalyzes the oxidative ring opening of 3-hydroxyanthranilate to 2-amino-3-carboxymuconate semialdehyde, which spontaneously cyclizes to quinolinate.</text>
</comment>
<dbReference type="PANTHER" id="PTHR15497">
    <property type="entry name" value="3-HYDROXYANTHRANILATE 3,4-DIOXYGENASE"/>
    <property type="match status" value="1"/>
</dbReference>
<evidence type="ECO:0000256" key="10">
    <source>
        <dbReference type="HAMAP-Rule" id="MF_03019"/>
    </source>
</evidence>
<dbReference type="NCBIfam" id="TIGR03037">
    <property type="entry name" value="anthran_nbaC"/>
    <property type="match status" value="1"/>
</dbReference>
<feature type="region of interest" description="Domain A (catalytic)" evidence="10">
    <location>
        <begin position="1"/>
        <end position="173"/>
    </location>
</feature>
<keyword evidence="8 10" id="KW-0408">Iron</keyword>
<dbReference type="GO" id="GO:0043420">
    <property type="term" value="P:anthranilate metabolic process"/>
    <property type="evidence" value="ECO:0007669"/>
    <property type="project" value="UniProtKB-UniRule"/>
</dbReference>
<feature type="binding site" evidence="10">
    <location>
        <position position="99"/>
    </location>
    <ligand>
        <name>Fe cation</name>
        <dbReference type="ChEBI" id="CHEBI:24875"/>
        <note>catalytic</note>
    </ligand>
</feature>
<dbReference type="STRING" id="7574.A0A1S3H492"/>
<evidence type="ECO:0000256" key="2">
    <source>
        <dbReference type="ARBA" id="ARBA00002752"/>
    </source>
</evidence>
<gene>
    <name evidence="12 13" type="primary">LOC106152037</name>
</gene>
<keyword evidence="11" id="KW-1185">Reference proteome</keyword>
<proteinExistence type="inferred from homology"/>
<keyword evidence="5 10" id="KW-0479">Metal-binding</keyword>
<dbReference type="InterPro" id="IPR014710">
    <property type="entry name" value="RmlC-like_jellyroll"/>
</dbReference>
<comment type="similarity">
    <text evidence="10">Belongs to the 3-HAO family.</text>
</comment>
<dbReference type="InterPro" id="IPR010329">
    <property type="entry name" value="3hydroanth_dOase"/>
</dbReference>
<dbReference type="SUPFAM" id="SSF51182">
    <property type="entry name" value="RmlC-like cupins"/>
    <property type="match status" value="2"/>
</dbReference>
<evidence type="ECO:0000256" key="4">
    <source>
        <dbReference type="ARBA" id="ARBA00022642"/>
    </source>
</evidence>
<dbReference type="EC" id="1.13.11.6" evidence="10"/>
<dbReference type="CDD" id="cd06123">
    <property type="entry name" value="cupin_HAO"/>
    <property type="match status" value="1"/>
</dbReference>
<dbReference type="GeneID" id="106152037"/>
<dbReference type="PANTHER" id="PTHR15497:SF1">
    <property type="entry name" value="3-HYDROXYANTHRANILATE 3,4-DIOXYGENASE"/>
    <property type="match status" value="1"/>
</dbReference>
<evidence type="ECO:0000256" key="9">
    <source>
        <dbReference type="ARBA" id="ARBA00052793"/>
    </source>
</evidence>
<dbReference type="KEGG" id="lak:106152037"/>
<dbReference type="FunFam" id="2.60.120.10:FF:000077">
    <property type="entry name" value="3-hydroxyanthranilate 3,4-dioxygenase"/>
    <property type="match status" value="1"/>
</dbReference>
<dbReference type="RefSeq" id="XP_013380955.1">
    <property type="nucleotide sequence ID" value="XM_013525501.2"/>
</dbReference>
<protein>
    <recommendedName>
        <fullName evidence="10">3-hydroxyanthranilate 3,4-dioxygenase</fullName>
        <ecNumber evidence="10">1.13.11.6</ecNumber>
    </recommendedName>
    <alternativeName>
        <fullName evidence="10">3-hydroxyanthranilate oxygenase</fullName>
        <shortName evidence="10">3-HAO</shortName>
    </alternativeName>
    <alternativeName>
        <fullName evidence="10">3-hydroxyanthranilic acid dioxygenase</fullName>
        <shortName evidence="10">HAD</shortName>
    </alternativeName>
</protein>
<keyword evidence="6 10" id="KW-0223">Dioxygenase</keyword>
<evidence type="ECO:0000256" key="3">
    <source>
        <dbReference type="ARBA" id="ARBA00022490"/>
    </source>
</evidence>
<dbReference type="Gene3D" id="2.60.120.10">
    <property type="entry name" value="Jelly Rolls"/>
    <property type="match status" value="1"/>
</dbReference>
<comment type="subcellular location">
    <subcellularLocation>
        <location evidence="10">Cytoplasm</location>
    </subcellularLocation>
</comment>
<organism evidence="13">
    <name type="scientific">Lingula anatina</name>
    <name type="common">Brachiopod</name>
    <name type="synonym">Lingula unguis</name>
    <dbReference type="NCBI Taxonomy" id="7574"/>
    <lineage>
        <taxon>Eukaryota</taxon>
        <taxon>Metazoa</taxon>
        <taxon>Spiralia</taxon>
        <taxon>Lophotrochozoa</taxon>
        <taxon>Brachiopoda</taxon>
        <taxon>Linguliformea</taxon>
        <taxon>Lingulata</taxon>
        <taxon>Lingulida</taxon>
        <taxon>Linguloidea</taxon>
        <taxon>Lingulidae</taxon>
        <taxon>Lingula</taxon>
    </lineage>
</organism>
<comment type="catalytic activity">
    <reaction evidence="9 10">
        <text>3-hydroxyanthranilate + O2 = (2Z,4Z)-2-amino-3-carboxymuconate 6-semialdehyde</text>
        <dbReference type="Rhea" id="RHEA:17953"/>
        <dbReference type="ChEBI" id="CHEBI:15379"/>
        <dbReference type="ChEBI" id="CHEBI:36559"/>
        <dbReference type="ChEBI" id="CHEBI:77612"/>
        <dbReference type="EC" id="1.13.11.6"/>
    </reaction>
</comment>
<dbReference type="GO" id="GO:0006569">
    <property type="term" value="P:L-tryptophan catabolic process"/>
    <property type="evidence" value="ECO:0007669"/>
    <property type="project" value="UniProtKB-UniRule"/>
</dbReference>
<evidence type="ECO:0000256" key="6">
    <source>
        <dbReference type="ARBA" id="ARBA00022964"/>
    </source>
</evidence>
<comment type="cofactor">
    <cofactor evidence="1 10">
        <name>Fe(2+)</name>
        <dbReference type="ChEBI" id="CHEBI:29033"/>
    </cofactor>
</comment>
<dbReference type="InterPro" id="IPR011051">
    <property type="entry name" value="RmlC_Cupin_sf"/>
</dbReference>
<evidence type="ECO:0000313" key="13">
    <source>
        <dbReference type="RefSeq" id="XP_013380955.1"/>
    </source>
</evidence>
<dbReference type="RefSeq" id="XP_013380954.1">
    <property type="nucleotide sequence ID" value="XM_013525500.2"/>
</dbReference>
<dbReference type="Pfam" id="PF06052">
    <property type="entry name" value="3-HAO"/>
    <property type="match status" value="1"/>
</dbReference>
<dbReference type="HAMAP" id="MF_00825">
    <property type="entry name" value="3_HAO"/>
    <property type="match status" value="1"/>
</dbReference>
<evidence type="ECO:0000313" key="11">
    <source>
        <dbReference type="Proteomes" id="UP000085678"/>
    </source>
</evidence>
<evidence type="ECO:0000313" key="12">
    <source>
        <dbReference type="RefSeq" id="XP_013380954.1"/>
    </source>
</evidence>
<accession>A0A1S3H492</accession>
<feature type="binding site" evidence="10">
    <location>
        <position position="103"/>
    </location>
    <ligand>
        <name>substrate</name>
    </ligand>
</feature>
<dbReference type="OrthoDB" id="204928at2759"/>
<feature type="binding site" evidence="10">
    <location>
        <position position="61"/>
    </location>
    <ligand>
        <name>Fe cation</name>
        <dbReference type="ChEBI" id="CHEBI:24875"/>
        <note>catalytic</note>
    </ligand>
</feature>
<dbReference type="GO" id="GO:0000334">
    <property type="term" value="F:3-hydroxyanthranilate 3,4-dioxygenase activity"/>
    <property type="evidence" value="ECO:0007669"/>
    <property type="project" value="UniProtKB-UniRule"/>
</dbReference>
<dbReference type="GO" id="GO:0008198">
    <property type="term" value="F:ferrous iron binding"/>
    <property type="evidence" value="ECO:0007669"/>
    <property type="project" value="UniProtKB-UniRule"/>
</dbReference>
<feature type="binding site" evidence="10">
    <location>
        <position position="51"/>
    </location>
    <ligand>
        <name>O2</name>
        <dbReference type="ChEBI" id="CHEBI:15379"/>
    </ligand>
</feature>
<dbReference type="GO" id="GO:0005737">
    <property type="term" value="C:cytoplasm"/>
    <property type="evidence" value="ECO:0007669"/>
    <property type="project" value="UniProtKB-SubCell"/>
</dbReference>
<name>A0A1S3H492_LINAN</name>
<dbReference type="Proteomes" id="UP000085678">
    <property type="component" value="Unplaced"/>
</dbReference>
<dbReference type="AlphaFoldDB" id="A0A1S3H492"/>
<keyword evidence="3 10" id="KW-0963">Cytoplasm</keyword>
<evidence type="ECO:0000256" key="8">
    <source>
        <dbReference type="ARBA" id="ARBA00023004"/>
    </source>
</evidence>
<dbReference type="OMA" id="MWLWQLE"/>
<evidence type="ECO:0000256" key="5">
    <source>
        <dbReference type="ARBA" id="ARBA00022723"/>
    </source>
</evidence>
<reference evidence="12 13" key="1">
    <citation type="submission" date="2023-09" db="UniProtKB">
        <authorList>
            <consortium name="RefSeq"/>
        </authorList>
    </citation>
    <scope>IDENTIFICATION</scope>
    <source>
        <tissue evidence="12 13">Gonads</tissue>
    </source>
</reference>
<comment type="pathway">
    <text evidence="10">Cofactor biosynthesis; NAD(+) biosynthesis; quinolinate from L-kynurenine: step 3/3.</text>
</comment>
<feature type="binding site" evidence="10">
    <location>
        <position position="113"/>
    </location>
    <ligand>
        <name>substrate</name>
    </ligand>
</feature>
<sequence>MATAKGQVPVAHCNVKDWLQENEKFFLPPVCNKLMYNDQQKIMFVGGPNQRKDYHLEEGEELFYMIKGDMCLKVVEQGKHRDIPIKEGELFLLPGRIPHSPQRQSDTIGLVIERERTETEMDGLRYFVEKDGKPTMEPLFEKWFHCEDLGTQLGPIIKEFFASEQCKTGKSVPGTIPEKTPFEIDTSRKLEEPFLLSDWLTKNENEIETKGIKRVFGDGYQFTVDVLGPGEEQESWDGGEIWLWQLHGESTAVVDGTKYKLKVQDSLRIPPNTQYSIVRGAGSKLMKVIQDPRRK</sequence>
<dbReference type="UniPathway" id="UPA00253">
    <property type="reaction ID" value="UER00330"/>
</dbReference>
<dbReference type="GO" id="GO:0034354">
    <property type="term" value="P:'de novo' NAD+ biosynthetic process from L-tryptophan"/>
    <property type="evidence" value="ECO:0007669"/>
    <property type="project" value="UniProtKB-UniRule"/>
</dbReference>
<feature type="region of interest" description="Domain B" evidence="10">
    <location>
        <begin position="173"/>
        <end position="295"/>
    </location>
</feature>
<dbReference type="GO" id="GO:0019805">
    <property type="term" value="P:quinolinate biosynthetic process"/>
    <property type="evidence" value="ECO:0007669"/>
    <property type="project" value="UniProtKB-UniRule"/>
</dbReference>
<evidence type="ECO:0000256" key="7">
    <source>
        <dbReference type="ARBA" id="ARBA00023002"/>
    </source>
</evidence>
<feature type="binding site" evidence="10">
    <location>
        <position position="61"/>
    </location>
    <ligand>
        <name>substrate</name>
    </ligand>
</feature>